<proteinExistence type="predicted"/>
<sequence>MPQAAAVAAEAAAAAAEEPCPDAVPALSSFGSTHAAPALHDITFRPACAEDTAAAAAMFTAAFEEDPEIQFLHQGVQPHQYKPAIQALYSKSTRIFSCRKGCPSWRAVETATQELVAAASITPLKAYPSLLTYATHGLLLGRQWPTFGCLLRALQTSDSPAVATQHRQHPRHNR</sequence>
<evidence type="ECO:0000313" key="2">
    <source>
        <dbReference type="Proteomes" id="UP000256970"/>
    </source>
</evidence>
<keyword evidence="2" id="KW-1185">Reference proteome</keyword>
<reference evidence="1 2" key="1">
    <citation type="submission" date="2016-10" db="EMBL/GenBank/DDBJ databases">
        <authorList>
            <person name="Cai Z."/>
        </authorList>
    </citation>
    <scope>NUCLEOTIDE SEQUENCE [LARGE SCALE GENOMIC DNA]</scope>
</reference>
<dbReference type="EMBL" id="FNXT01000240">
    <property type="protein sequence ID" value="SZX62557.1"/>
    <property type="molecule type" value="Genomic_DNA"/>
</dbReference>
<name>A0A383VAE8_TETOB</name>
<evidence type="ECO:0000313" key="1">
    <source>
        <dbReference type="EMBL" id="SZX62557.1"/>
    </source>
</evidence>
<dbReference type="AlphaFoldDB" id="A0A383VAE8"/>
<dbReference type="Proteomes" id="UP000256970">
    <property type="component" value="Unassembled WGS sequence"/>
</dbReference>
<accession>A0A383VAE8</accession>
<gene>
    <name evidence="1" type="ORF">BQ4739_LOCUS3134</name>
</gene>
<dbReference type="Gene3D" id="3.40.630.30">
    <property type="match status" value="1"/>
</dbReference>
<protein>
    <submittedName>
        <fullName evidence="1">Uncharacterized protein</fullName>
    </submittedName>
</protein>
<organism evidence="1 2">
    <name type="scientific">Tetradesmus obliquus</name>
    <name type="common">Green alga</name>
    <name type="synonym">Acutodesmus obliquus</name>
    <dbReference type="NCBI Taxonomy" id="3088"/>
    <lineage>
        <taxon>Eukaryota</taxon>
        <taxon>Viridiplantae</taxon>
        <taxon>Chlorophyta</taxon>
        <taxon>core chlorophytes</taxon>
        <taxon>Chlorophyceae</taxon>
        <taxon>CS clade</taxon>
        <taxon>Sphaeropleales</taxon>
        <taxon>Scenedesmaceae</taxon>
        <taxon>Tetradesmus</taxon>
    </lineage>
</organism>